<reference evidence="2 3" key="1">
    <citation type="submission" date="2020-08" db="EMBL/GenBank/DDBJ databases">
        <title>Genomic Encyclopedia of Type Strains, Phase III (KMG-III): the genomes of soil and plant-associated and newly described type strains.</title>
        <authorList>
            <person name="Whitman W."/>
        </authorList>
    </citation>
    <scope>NUCLEOTIDE SEQUENCE [LARGE SCALE GENOMIC DNA]</scope>
    <source>
        <strain evidence="2 3">CECT 8305</strain>
    </source>
</reference>
<evidence type="ECO:0000313" key="3">
    <source>
        <dbReference type="Proteomes" id="UP000588098"/>
    </source>
</evidence>
<dbReference type="PANTHER" id="PTHR35400:SF3">
    <property type="entry name" value="SLL1072 PROTEIN"/>
    <property type="match status" value="1"/>
</dbReference>
<organism evidence="2 3">
    <name type="scientific">Streptomyces zagrosensis</name>
    <dbReference type="NCBI Taxonomy" id="1042984"/>
    <lineage>
        <taxon>Bacteria</taxon>
        <taxon>Bacillati</taxon>
        <taxon>Actinomycetota</taxon>
        <taxon>Actinomycetes</taxon>
        <taxon>Kitasatosporales</taxon>
        <taxon>Streptomycetaceae</taxon>
        <taxon>Streptomyces</taxon>
    </lineage>
</organism>
<comment type="caution">
    <text evidence="2">The sequence shown here is derived from an EMBL/GenBank/DDBJ whole genome shotgun (WGS) entry which is preliminary data.</text>
</comment>
<dbReference type="InterPro" id="IPR008538">
    <property type="entry name" value="Uma2"/>
</dbReference>
<name>A0A7W9V0I7_9ACTN</name>
<dbReference type="Proteomes" id="UP000588098">
    <property type="component" value="Unassembled WGS sequence"/>
</dbReference>
<protein>
    <submittedName>
        <fullName evidence="2">Uma2 family endonuclease</fullName>
    </submittedName>
</protein>
<dbReference type="EMBL" id="JACHJL010000015">
    <property type="protein sequence ID" value="MBB5938175.1"/>
    <property type="molecule type" value="Genomic_DNA"/>
</dbReference>
<keyword evidence="2" id="KW-0540">Nuclease</keyword>
<keyword evidence="2" id="KW-0378">Hydrolase</keyword>
<dbReference type="PANTHER" id="PTHR35400">
    <property type="entry name" value="SLR1083 PROTEIN"/>
    <property type="match status" value="1"/>
</dbReference>
<dbReference type="SUPFAM" id="SSF52980">
    <property type="entry name" value="Restriction endonuclease-like"/>
    <property type="match status" value="1"/>
</dbReference>
<dbReference type="InterPro" id="IPR012296">
    <property type="entry name" value="Nuclease_put_TT1808"/>
</dbReference>
<dbReference type="RefSeq" id="WP_184575746.1">
    <property type="nucleotide sequence ID" value="NZ_JACHJL010000015.1"/>
</dbReference>
<evidence type="ECO:0000313" key="2">
    <source>
        <dbReference type="EMBL" id="MBB5938175.1"/>
    </source>
</evidence>
<keyword evidence="3" id="KW-1185">Reference proteome</keyword>
<dbReference type="InterPro" id="IPR011335">
    <property type="entry name" value="Restrct_endonuc-II-like"/>
</dbReference>
<dbReference type="GO" id="GO:0004519">
    <property type="term" value="F:endonuclease activity"/>
    <property type="evidence" value="ECO:0007669"/>
    <property type="project" value="UniProtKB-KW"/>
</dbReference>
<dbReference type="AlphaFoldDB" id="A0A7W9V0I7"/>
<sequence length="198" mass="21266">MSAAAVEPPCDGASDLLREAERLTAKLPGYRVEIIGGELTVTPPPDGPHGEVLTDLLLAFAPVHRGPTRVIQGIGLWLPDGPDDYAVPDLSVVDADYRDHLTEANCYDPAVFHLVLEVTSANYGNDLRKKVAAYAIAKVPVYVIVDRIHDRLHLLRNPVANEYDEHRVLAPGQHATLPVPAGAEIVLDVAAVLGAARP</sequence>
<gene>
    <name evidence="2" type="ORF">FHS42_005263</name>
</gene>
<proteinExistence type="predicted"/>
<keyword evidence="2" id="KW-0255">Endonuclease</keyword>
<dbReference type="CDD" id="cd06260">
    <property type="entry name" value="DUF820-like"/>
    <property type="match status" value="1"/>
</dbReference>
<accession>A0A7W9V0I7</accession>
<dbReference type="Pfam" id="PF05685">
    <property type="entry name" value="Uma2"/>
    <property type="match status" value="1"/>
</dbReference>
<dbReference type="Gene3D" id="3.90.1570.10">
    <property type="entry name" value="tt1808, chain A"/>
    <property type="match status" value="1"/>
</dbReference>
<evidence type="ECO:0000259" key="1">
    <source>
        <dbReference type="Pfam" id="PF05685"/>
    </source>
</evidence>
<feature type="domain" description="Putative restriction endonuclease" evidence="1">
    <location>
        <begin position="21"/>
        <end position="184"/>
    </location>
</feature>